<dbReference type="EMBL" id="CP045893">
    <property type="protein sequence ID" value="QQP53462.1"/>
    <property type="molecule type" value="Genomic_DNA"/>
</dbReference>
<dbReference type="AlphaFoldDB" id="A0A7T8KCM8"/>
<gene>
    <name evidence="1" type="ORF">FKW44_005963</name>
</gene>
<reference evidence="2" key="1">
    <citation type="submission" date="2021-01" db="EMBL/GenBank/DDBJ databases">
        <title>Caligus Genome Assembly.</title>
        <authorList>
            <person name="Gallardo-Escarate C."/>
        </authorList>
    </citation>
    <scope>NUCLEOTIDE SEQUENCE [LARGE SCALE GENOMIC DNA]</scope>
</reference>
<organism evidence="1 2">
    <name type="scientific">Caligus rogercresseyi</name>
    <name type="common">Sea louse</name>
    <dbReference type="NCBI Taxonomy" id="217165"/>
    <lineage>
        <taxon>Eukaryota</taxon>
        <taxon>Metazoa</taxon>
        <taxon>Ecdysozoa</taxon>
        <taxon>Arthropoda</taxon>
        <taxon>Crustacea</taxon>
        <taxon>Multicrustacea</taxon>
        <taxon>Hexanauplia</taxon>
        <taxon>Copepoda</taxon>
        <taxon>Siphonostomatoida</taxon>
        <taxon>Caligidae</taxon>
        <taxon>Caligus</taxon>
    </lineage>
</organism>
<accession>A0A7T8KCM8</accession>
<evidence type="ECO:0000313" key="1">
    <source>
        <dbReference type="EMBL" id="QQP53462.1"/>
    </source>
</evidence>
<protein>
    <submittedName>
        <fullName evidence="1">Uncharacterized protein</fullName>
    </submittedName>
</protein>
<keyword evidence="2" id="KW-1185">Reference proteome</keyword>
<evidence type="ECO:0000313" key="2">
    <source>
        <dbReference type="Proteomes" id="UP000595437"/>
    </source>
</evidence>
<name>A0A7T8KCM8_CALRO</name>
<sequence length="50" mass="6134">MKVKRLEKCTKIRSTFHMKKSTVTIFSDKKIFTVDQVDNRRRNDRYLRSQ</sequence>
<dbReference type="Proteomes" id="UP000595437">
    <property type="component" value="Chromosome 4"/>
</dbReference>
<proteinExistence type="predicted"/>